<comment type="caution">
    <text evidence="4">The sequence shown here is derived from an EMBL/GenBank/DDBJ whole genome shotgun (WGS) entry which is preliminary data.</text>
</comment>
<dbReference type="InterPro" id="IPR029044">
    <property type="entry name" value="Nucleotide-diphossugar_trans"/>
</dbReference>
<organism evidence="4 5">
    <name type="scientific">Methylorubrum rhodesianum</name>
    <dbReference type="NCBI Taxonomy" id="29427"/>
    <lineage>
        <taxon>Bacteria</taxon>
        <taxon>Pseudomonadati</taxon>
        <taxon>Pseudomonadota</taxon>
        <taxon>Alphaproteobacteria</taxon>
        <taxon>Hyphomicrobiales</taxon>
        <taxon>Methylobacteriaceae</taxon>
        <taxon>Methylorubrum</taxon>
    </lineage>
</organism>
<keyword evidence="2" id="KW-0812">Transmembrane</keyword>
<evidence type="ECO:0000256" key="1">
    <source>
        <dbReference type="SAM" id="MobiDB-lite"/>
    </source>
</evidence>
<dbReference type="PANTHER" id="PTHR43646">
    <property type="entry name" value="GLYCOSYLTRANSFERASE"/>
    <property type="match status" value="1"/>
</dbReference>
<feature type="compositionally biased region" description="Low complexity" evidence="1">
    <location>
        <begin position="385"/>
        <end position="398"/>
    </location>
</feature>
<protein>
    <submittedName>
        <fullName evidence="4">Glycosyltransferase family A protein</fullName>
    </submittedName>
</protein>
<reference evidence="4 5" key="1">
    <citation type="journal article" date="2023" name="PLoS ONE">
        <title>Complete genome assembly of Hawai'i environmental nontuberculous mycobacteria reveals unexpected co-isolation with methylobacteria.</title>
        <authorList>
            <person name="Hendrix J."/>
            <person name="Epperson L.E."/>
            <person name="Tong E.I."/>
            <person name="Chan Y.L."/>
            <person name="Hasan N.A."/>
            <person name="Dawrs S.N."/>
            <person name="Norton G.J."/>
            <person name="Virdi R."/>
            <person name="Crooks J.L."/>
            <person name="Chan E.D."/>
            <person name="Honda J.R."/>
            <person name="Strong M."/>
        </authorList>
    </citation>
    <scope>NUCLEOTIDE SEQUENCE [LARGE SCALE GENOMIC DNA]</scope>
    <source>
        <strain evidence="4 5">NJH_HI01</strain>
    </source>
</reference>
<keyword evidence="5" id="KW-1185">Reference proteome</keyword>
<keyword evidence="2" id="KW-1133">Transmembrane helix</keyword>
<accession>A0ABU9ZFS8</accession>
<evidence type="ECO:0000313" key="4">
    <source>
        <dbReference type="EMBL" id="MEN3229991.1"/>
    </source>
</evidence>
<dbReference type="InterPro" id="IPR001173">
    <property type="entry name" value="Glyco_trans_2-like"/>
</dbReference>
<evidence type="ECO:0000256" key="2">
    <source>
        <dbReference type="SAM" id="Phobius"/>
    </source>
</evidence>
<dbReference type="RefSeq" id="WP_345971578.1">
    <property type="nucleotide sequence ID" value="NZ_JAQYXL010000001.1"/>
</dbReference>
<sequence length="406" mass="41544">MMLALLVLALVALALALLPAGLAAVNLAILRTPAPTPTDGLVSILIPARNEAAVIEGTVRAALASRFVPVEVLVGDDHSTDDTAAIVARIAATDPRLRLVAVPALPEGWTGKNHACAALAGAARGERLLFLDADVTLAPDGAAALAAHAGKSGADLVSGVPRQVMGTLGERLTVPMINFLMLGYLPIAMMRASPRTSLGAACGQMILIAREAYAATGGHGAIRTSLHDGVRLPRLLRERGYRTDLVAGHALAACRMYRDFAQSWAGFSKNAHEGMATPAALPVWTVLLFGGHVLPWLVLAVALALGAGTAAAVAGAAALVSLATRAAITLRVAEPAATILLHPLTICTALAIQWNVLLRPARAGRAVWKGRSYTVGGAVGESGVGSVSGSLSGSLEGAPRPQREPG</sequence>
<feature type="transmembrane region" description="Helical" evidence="2">
    <location>
        <begin position="339"/>
        <end position="358"/>
    </location>
</feature>
<dbReference type="EMBL" id="JAQYXL010000001">
    <property type="protein sequence ID" value="MEN3229991.1"/>
    <property type="molecule type" value="Genomic_DNA"/>
</dbReference>
<evidence type="ECO:0000259" key="3">
    <source>
        <dbReference type="Pfam" id="PF00535"/>
    </source>
</evidence>
<feature type="region of interest" description="Disordered" evidence="1">
    <location>
        <begin position="385"/>
        <end position="406"/>
    </location>
</feature>
<dbReference type="Pfam" id="PF00535">
    <property type="entry name" value="Glycos_transf_2"/>
    <property type="match status" value="1"/>
</dbReference>
<dbReference type="Proteomes" id="UP001404845">
    <property type="component" value="Unassembled WGS sequence"/>
</dbReference>
<dbReference type="Gene3D" id="3.90.550.10">
    <property type="entry name" value="Spore Coat Polysaccharide Biosynthesis Protein SpsA, Chain A"/>
    <property type="match status" value="1"/>
</dbReference>
<evidence type="ECO:0000313" key="5">
    <source>
        <dbReference type="Proteomes" id="UP001404845"/>
    </source>
</evidence>
<feature type="transmembrane region" description="Helical" evidence="2">
    <location>
        <begin position="283"/>
        <end position="305"/>
    </location>
</feature>
<gene>
    <name evidence="4" type="ORF">PUR21_20415</name>
</gene>
<keyword evidence="2" id="KW-0472">Membrane</keyword>
<proteinExistence type="predicted"/>
<name>A0ABU9ZFS8_9HYPH</name>
<dbReference type="SUPFAM" id="SSF53448">
    <property type="entry name" value="Nucleotide-diphospho-sugar transferases"/>
    <property type="match status" value="1"/>
</dbReference>
<dbReference type="PANTHER" id="PTHR43646:SF3">
    <property type="entry name" value="SLR1566 PROTEIN"/>
    <property type="match status" value="1"/>
</dbReference>
<feature type="domain" description="Glycosyltransferase 2-like" evidence="3">
    <location>
        <begin position="43"/>
        <end position="213"/>
    </location>
</feature>
<dbReference type="CDD" id="cd00761">
    <property type="entry name" value="Glyco_tranf_GTA_type"/>
    <property type="match status" value="1"/>
</dbReference>